<sequence>MQVSSLDSLGDVVLLVGGIVVNVIDGIVAERIIVDRDIVDGITADSGSIGRVLINGILVNLAIFFDEMGASMEPVVFAIGSLDKTAVTVVVEW</sequence>
<accession>A0AAV7MHW7</accession>
<proteinExistence type="predicted"/>
<name>A0AAV7MHW7_PLEWA</name>
<evidence type="ECO:0000313" key="1">
    <source>
        <dbReference type="EMBL" id="KAJ1101538.1"/>
    </source>
</evidence>
<evidence type="ECO:0000313" key="2">
    <source>
        <dbReference type="Proteomes" id="UP001066276"/>
    </source>
</evidence>
<protein>
    <submittedName>
        <fullName evidence="1">Uncharacterized protein</fullName>
    </submittedName>
</protein>
<dbReference type="Proteomes" id="UP001066276">
    <property type="component" value="Chromosome 10"/>
</dbReference>
<comment type="caution">
    <text evidence="1">The sequence shown here is derived from an EMBL/GenBank/DDBJ whole genome shotgun (WGS) entry which is preliminary data.</text>
</comment>
<reference evidence="1" key="1">
    <citation type="journal article" date="2022" name="bioRxiv">
        <title>Sequencing and chromosome-scale assembly of the giantPleurodeles waltlgenome.</title>
        <authorList>
            <person name="Brown T."/>
            <person name="Elewa A."/>
            <person name="Iarovenko S."/>
            <person name="Subramanian E."/>
            <person name="Araus A.J."/>
            <person name="Petzold A."/>
            <person name="Susuki M."/>
            <person name="Suzuki K.-i.T."/>
            <person name="Hayashi T."/>
            <person name="Toyoda A."/>
            <person name="Oliveira C."/>
            <person name="Osipova E."/>
            <person name="Leigh N.D."/>
            <person name="Simon A."/>
            <person name="Yun M.H."/>
        </authorList>
    </citation>
    <scope>NUCLEOTIDE SEQUENCE</scope>
    <source>
        <strain evidence="1">20211129_DDA</strain>
        <tissue evidence="1">Liver</tissue>
    </source>
</reference>
<dbReference type="EMBL" id="JANPWB010000014">
    <property type="protein sequence ID" value="KAJ1101538.1"/>
    <property type="molecule type" value="Genomic_DNA"/>
</dbReference>
<gene>
    <name evidence="1" type="ORF">NDU88_006605</name>
</gene>
<dbReference type="AlphaFoldDB" id="A0AAV7MHW7"/>
<keyword evidence="2" id="KW-1185">Reference proteome</keyword>
<organism evidence="1 2">
    <name type="scientific">Pleurodeles waltl</name>
    <name type="common">Iberian ribbed newt</name>
    <dbReference type="NCBI Taxonomy" id="8319"/>
    <lineage>
        <taxon>Eukaryota</taxon>
        <taxon>Metazoa</taxon>
        <taxon>Chordata</taxon>
        <taxon>Craniata</taxon>
        <taxon>Vertebrata</taxon>
        <taxon>Euteleostomi</taxon>
        <taxon>Amphibia</taxon>
        <taxon>Batrachia</taxon>
        <taxon>Caudata</taxon>
        <taxon>Salamandroidea</taxon>
        <taxon>Salamandridae</taxon>
        <taxon>Pleurodelinae</taxon>
        <taxon>Pleurodeles</taxon>
    </lineage>
</organism>